<reference evidence="1" key="1">
    <citation type="submission" date="2019-04" db="EMBL/GenBank/DDBJ databases">
        <title>Microbes associate with the intestines of laboratory mice.</title>
        <authorList>
            <person name="Navarre W."/>
            <person name="Wong E."/>
            <person name="Huang K."/>
            <person name="Tropini C."/>
            <person name="Ng K."/>
            <person name="Yu B."/>
        </authorList>
    </citation>
    <scope>NUCLEOTIDE SEQUENCE</scope>
    <source>
        <strain evidence="1">NM01_1-7b</strain>
    </source>
</reference>
<dbReference type="EMBL" id="SRYA01000009">
    <property type="protein sequence ID" value="TGY97233.1"/>
    <property type="molecule type" value="Genomic_DNA"/>
</dbReference>
<organism evidence="1 2">
    <name type="scientific">Petralouisia muris</name>
    <dbReference type="NCBI Taxonomy" id="3032872"/>
    <lineage>
        <taxon>Bacteria</taxon>
        <taxon>Bacillati</taxon>
        <taxon>Bacillota</taxon>
        <taxon>Clostridia</taxon>
        <taxon>Lachnospirales</taxon>
        <taxon>Lachnospiraceae</taxon>
        <taxon>Petralouisia</taxon>
    </lineage>
</organism>
<sequence length="335" mass="38269">MIMKKKPFIPALACAIIFLCICGVLGFQYWNLDSRYHSLTAEAAQLRESNSGLNEQLEDSAAQLDEKEKYIEGQKDYITELSEQMQDLGKEDNSDEDEQQEDWYSSHNSEDDPYPNLYADKDNMPAQSGQKYVYLTFDDGPSALTPKVLDLLDEYDAHATFFVVGKNNEEYSQYLSEIVKRGHTLALHSYSHDYNQIYRSVDAFLEDYEKVYDWVYEETNGYSPCLFRFPGGSNNGSSYVIHNIINEMKRRGFTHYDWNVSSGDGSNLTTSQNIIDNICSNVKYVENPVVLMHDGSGKNATLAALPTVLQKLSDAGYEFRSLDQYSEPVQYRQAE</sequence>
<gene>
    <name evidence="1" type="ORF">E5329_06070</name>
</gene>
<name>A0AC61RYW3_9FIRM</name>
<protein>
    <submittedName>
        <fullName evidence="1">Uncharacterized protein</fullName>
    </submittedName>
</protein>
<evidence type="ECO:0000313" key="1">
    <source>
        <dbReference type="EMBL" id="TGY97233.1"/>
    </source>
</evidence>
<comment type="caution">
    <text evidence="1">The sequence shown here is derived from an EMBL/GenBank/DDBJ whole genome shotgun (WGS) entry which is preliminary data.</text>
</comment>
<proteinExistence type="predicted"/>
<dbReference type="Proteomes" id="UP000304953">
    <property type="component" value="Unassembled WGS sequence"/>
</dbReference>
<accession>A0AC61RYW3</accession>
<evidence type="ECO:0000313" key="2">
    <source>
        <dbReference type="Proteomes" id="UP000304953"/>
    </source>
</evidence>
<keyword evidence="2" id="KW-1185">Reference proteome</keyword>